<proteinExistence type="predicted"/>
<dbReference type="AlphaFoldDB" id="A0A3G8Y7M5"/>
<dbReference type="Proteomes" id="UP000276417">
    <property type="component" value="Chromosome 1"/>
</dbReference>
<protein>
    <submittedName>
        <fullName evidence="1">Uncharacterized protein</fullName>
    </submittedName>
</protein>
<dbReference type="OrthoDB" id="71240at2"/>
<organism evidence="1 2">
    <name type="scientific">Deinococcus psychrotolerans</name>
    <dbReference type="NCBI Taxonomy" id="2489213"/>
    <lineage>
        <taxon>Bacteria</taxon>
        <taxon>Thermotogati</taxon>
        <taxon>Deinococcota</taxon>
        <taxon>Deinococci</taxon>
        <taxon>Deinococcales</taxon>
        <taxon>Deinococcaceae</taxon>
        <taxon>Deinococcus</taxon>
    </lineage>
</organism>
<dbReference type="RefSeq" id="WP_124867096.1">
    <property type="nucleotide sequence ID" value="NZ_CP034183.1"/>
</dbReference>
<keyword evidence="2" id="KW-1185">Reference proteome</keyword>
<evidence type="ECO:0000313" key="1">
    <source>
        <dbReference type="EMBL" id="AZI41382.1"/>
    </source>
</evidence>
<evidence type="ECO:0000313" key="2">
    <source>
        <dbReference type="Proteomes" id="UP000276417"/>
    </source>
</evidence>
<gene>
    <name evidence="1" type="ORF">EHF33_00295</name>
</gene>
<reference evidence="1 2" key="1">
    <citation type="submission" date="2018-11" db="EMBL/GenBank/DDBJ databases">
        <title>Deinococcus shelandsis sp. nov., isolated from South Shetland Islands soil of Antarctica.</title>
        <authorList>
            <person name="Tian J."/>
        </authorList>
    </citation>
    <scope>NUCLEOTIDE SEQUENCE [LARGE SCALE GENOMIC DNA]</scope>
    <source>
        <strain evidence="1 2">S14-83T</strain>
    </source>
</reference>
<name>A0A3G8Y7M5_9DEIO</name>
<dbReference type="KEGG" id="dph:EHF33_00295"/>
<accession>A0A3G8Y7M5</accession>
<sequence>MTSAALNLQAPRYGAANAVQRAATRFQVDAGLIAAILADEAARWDMADTLQNVLMKVLVTLSPRPAGRLQRFAAWLTRRPLTTHSLGPAQMKLGTLQEVARSGFLPLPAGQQEQIRFLLDPLAAPYLVAARLRQTLDHWQAGGIDLSRRPEILGTLYSLGLTGKGGVHAKPQPSSRGLEIAALAGAYRAAPLKLASRPQPFQRGATP</sequence>
<dbReference type="EMBL" id="CP034183">
    <property type="protein sequence ID" value="AZI41382.1"/>
    <property type="molecule type" value="Genomic_DNA"/>
</dbReference>